<feature type="transmembrane region" description="Helical" evidence="7">
    <location>
        <begin position="32"/>
        <end position="49"/>
    </location>
</feature>
<keyword evidence="5 7" id="KW-0472">Membrane</keyword>
<evidence type="ECO:0000256" key="3">
    <source>
        <dbReference type="ARBA" id="ARBA00022692"/>
    </source>
</evidence>
<dbReference type="OrthoDB" id="10030083at2759"/>
<dbReference type="Proteomes" id="UP001149165">
    <property type="component" value="Unassembled WGS sequence"/>
</dbReference>
<dbReference type="PANTHER" id="PTHR10165">
    <property type="entry name" value="LIPID PHOSPHATE PHOSPHATASE"/>
    <property type="match status" value="1"/>
</dbReference>
<dbReference type="GO" id="GO:0046839">
    <property type="term" value="P:phospholipid dephosphorylation"/>
    <property type="evidence" value="ECO:0007669"/>
    <property type="project" value="TreeGrafter"/>
</dbReference>
<keyword evidence="3 7" id="KW-0812">Transmembrane</keyword>
<feature type="transmembrane region" description="Helical" evidence="7">
    <location>
        <begin position="245"/>
        <end position="263"/>
    </location>
</feature>
<dbReference type="GO" id="GO:0016020">
    <property type="term" value="C:membrane"/>
    <property type="evidence" value="ECO:0007669"/>
    <property type="project" value="UniProtKB-SubCell"/>
</dbReference>
<feature type="compositionally biased region" description="Acidic residues" evidence="6">
    <location>
        <begin position="317"/>
        <end position="326"/>
    </location>
</feature>
<comment type="similarity">
    <text evidence="2">Belongs to the PA-phosphatase related phosphoesterase family.</text>
</comment>
<protein>
    <recommendedName>
        <fullName evidence="8">Phosphatidic acid phosphatase type 2/haloperoxidase domain-containing protein</fullName>
    </recommendedName>
</protein>
<feature type="region of interest" description="Disordered" evidence="6">
    <location>
        <begin position="289"/>
        <end position="326"/>
    </location>
</feature>
<comment type="caution">
    <text evidence="9">The sequence shown here is derived from an EMBL/GenBank/DDBJ whole genome shotgun (WGS) entry which is preliminary data.</text>
</comment>
<dbReference type="EMBL" id="JAPQKH010000002">
    <property type="protein sequence ID" value="KAJ5113171.1"/>
    <property type="molecule type" value="Genomic_DNA"/>
</dbReference>
<dbReference type="SUPFAM" id="SSF48317">
    <property type="entry name" value="Acid phosphatase/Vanadium-dependent haloperoxidase"/>
    <property type="match status" value="1"/>
</dbReference>
<reference evidence="9" key="2">
    <citation type="journal article" date="2023" name="IMA Fungus">
        <title>Comparative genomic study of the Penicillium genus elucidates a diverse pangenome and 15 lateral gene transfer events.</title>
        <authorList>
            <person name="Petersen C."/>
            <person name="Sorensen T."/>
            <person name="Nielsen M.R."/>
            <person name="Sondergaard T.E."/>
            <person name="Sorensen J.L."/>
            <person name="Fitzpatrick D.A."/>
            <person name="Frisvad J.C."/>
            <person name="Nielsen K.L."/>
        </authorList>
    </citation>
    <scope>NUCLEOTIDE SEQUENCE</scope>
    <source>
        <strain evidence="9">IBT 30069</strain>
    </source>
</reference>
<proteinExistence type="inferred from homology"/>
<feature type="transmembrane region" description="Helical" evidence="7">
    <location>
        <begin position="121"/>
        <end position="138"/>
    </location>
</feature>
<evidence type="ECO:0000313" key="9">
    <source>
        <dbReference type="EMBL" id="KAJ5113171.1"/>
    </source>
</evidence>
<evidence type="ECO:0000256" key="5">
    <source>
        <dbReference type="ARBA" id="ARBA00023136"/>
    </source>
</evidence>
<reference evidence="9" key="1">
    <citation type="submission" date="2022-11" db="EMBL/GenBank/DDBJ databases">
        <authorList>
            <person name="Petersen C."/>
        </authorList>
    </citation>
    <scope>NUCLEOTIDE SEQUENCE</scope>
    <source>
        <strain evidence="9">IBT 30069</strain>
    </source>
</reference>
<keyword evidence="10" id="KW-1185">Reference proteome</keyword>
<dbReference type="CDD" id="cd03390">
    <property type="entry name" value="PAP2_containing_1_like"/>
    <property type="match status" value="1"/>
</dbReference>
<evidence type="ECO:0000256" key="2">
    <source>
        <dbReference type="ARBA" id="ARBA00008816"/>
    </source>
</evidence>
<evidence type="ECO:0000256" key="7">
    <source>
        <dbReference type="SAM" id="Phobius"/>
    </source>
</evidence>
<dbReference type="InterPro" id="IPR000326">
    <property type="entry name" value="PAP2/HPO"/>
</dbReference>
<evidence type="ECO:0000256" key="6">
    <source>
        <dbReference type="SAM" id="MobiDB-lite"/>
    </source>
</evidence>
<dbReference type="GO" id="GO:0006644">
    <property type="term" value="P:phospholipid metabolic process"/>
    <property type="evidence" value="ECO:0007669"/>
    <property type="project" value="InterPro"/>
</dbReference>
<feature type="transmembrane region" description="Helical" evidence="7">
    <location>
        <begin position="220"/>
        <end position="239"/>
    </location>
</feature>
<gene>
    <name evidence="9" type="ORF">N7456_001705</name>
</gene>
<dbReference type="Gene3D" id="1.20.144.10">
    <property type="entry name" value="Phosphatidic acid phosphatase type 2/haloperoxidase"/>
    <property type="match status" value="1"/>
</dbReference>
<dbReference type="SMART" id="SM00014">
    <property type="entry name" value="acidPPc"/>
    <property type="match status" value="1"/>
</dbReference>
<feature type="domain" description="Phosphatidic acid phosphatase type 2/haloperoxidase" evidence="8">
    <location>
        <begin position="122"/>
        <end position="263"/>
    </location>
</feature>
<dbReference type="GO" id="GO:0008195">
    <property type="term" value="F:phosphatidate phosphatase activity"/>
    <property type="evidence" value="ECO:0007669"/>
    <property type="project" value="TreeGrafter"/>
</dbReference>
<dbReference type="PANTHER" id="PTHR10165:SF35">
    <property type="entry name" value="RE23632P"/>
    <property type="match status" value="1"/>
</dbReference>
<evidence type="ECO:0000256" key="4">
    <source>
        <dbReference type="ARBA" id="ARBA00022989"/>
    </source>
</evidence>
<dbReference type="InterPro" id="IPR043216">
    <property type="entry name" value="PAP-like"/>
</dbReference>
<dbReference type="AlphaFoldDB" id="A0A9W9G6Q7"/>
<dbReference type="Pfam" id="PF01569">
    <property type="entry name" value="PAP2"/>
    <property type="match status" value="1"/>
</dbReference>
<sequence>MPRNGPGNGGASSILHRTGVLGAVARFYQRTYAGDYIAFGVLVAAWFLVKFQQCFNPIHAFIKPFHRMFSLDNKSIQYPYATQERVPLNLMFISAGWVPFGIILAWAALKRPGLQQTQATVIGFAVSLLLTTVLTDIIKNAVGRPRPDLLARCKPARGTPDNILLTWEICTEPSKGFLHEGWRSFPSGHSSYSFSGLGYLTLFLCGQMRVFRPRTDLGRSLIAFIPLFCALLVALSRLADYRHDVWDVSAGGSLGMLVAWFSYRRYYPSLRSIHCDVTYDKANDVPNRERFNRVDDEEQGASQPFISRDEHGSDETFQLEEMDSPR</sequence>
<name>A0A9W9G6Q7_9EURO</name>
<evidence type="ECO:0000313" key="10">
    <source>
        <dbReference type="Proteomes" id="UP001149165"/>
    </source>
</evidence>
<organism evidence="9 10">
    <name type="scientific">Penicillium angulare</name>
    <dbReference type="NCBI Taxonomy" id="116970"/>
    <lineage>
        <taxon>Eukaryota</taxon>
        <taxon>Fungi</taxon>
        <taxon>Dikarya</taxon>
        <taxon>Ascomycota</taxon>
        <taxon>Pezizomycotina</taxon>
        <taxon>Eurotiomycetes</taxon>
        <taxon>Eurotiomycetidae</taxon>
        <taxon>Eurotiales</taxon>
        <taxon>Aspergillaceae</taxon>
        <taxon>Penicillium</taxon>
    </lineage>
</organism>
<feature type="transmembrane region" description="Helical" evidence="7">
    <location>
        <begin position="88"/>
        <end position="109"/>
    </location>
</feature>
<keyword evidence="4 7" id="KW-1133">Transmembrane helix</keyword>
<evidence type="ECO:0000256" key="1">
    <source>
        <dbReference type="ARBA" id="ARBA00004141"/>
    </source>
</evidence>
<accession>A0A9W9G6Q7</accession>
<dbReference type="InterPro" id="IPR036938">
    <property type="entry name" value="PAP2/HPO_sf"/>
</dbReference>
<comment type="subcellular location">
    <subcellularLocation>
        <location evidence="1">Membrane</location>
        <topology evidence="1">Multi-pass membrane protein</topology>
    </subcellularLocation>
</comment>
<evidence type="ECO:0000259" key="8">
    <source>
        <dbReference type="SMART" id="SM00014"/>
    </source>
</evidence>